<dbReference type="PROSITE" id="PS50191">
    <property type="entry name" value="CRAL_TRIO"/>
    <property type="match status" value="1"/>
</dbReference>
<dbReference type="OrthoDB" id="10622537at2759"/>
<organism evidence="3 4">
    <name type="scientific">Pelagomonas calceolata</name>
    <dbReference type="NCBI Taxonomy" id="35677"/>
    <lineage>
        <taxon>Eukaryota</taxon>
        <taxon>Sar</taxon>
        <taxon>Stramenopiles</taxon>
        <taxon>Ochrophyta</taxon>
        <taxon>Pelagophyceae</taxon>
        <taxon>Pelagomonadales</taxon>
        <taxon>Pelagomonadaceae</taxon>
        <taxon>Pelagomonas</taxon>
    </lineage>
</organism>
<evidence type="ECO:0000313" key="3">
    <source>
        <dbReference type="EMBL" id="CAH0376159.1"/>
    </source>
</evidence>
<reference evidence="3" key="1">
    <citation type="submission" date="2021-11" db="EMBL/GenBank/DDBJ databases">
        <authorList>
            <consortium name="Genoscope - CEA"/>
            <person name="William W."/>
        </authorList>
    </citation>
    <scope>NUCLEOTIDE SEQUENCE</scope>
</reference>
<feature type="compositionally biased region" description="Low complexity" evidence="1">
    <location>
        <begin position="33"/>
        <end position="48"/>
    </location>
</feature>
<feature type="domain" description="CRAL-TRIO" evidence="2">
    <location>
        <begin position="124"/>
        <end position="298"/>
    </location>
</feature>
<accession>A0A8J2SZJ2</accession>
<dbReference type="InterPro" id="IPR001251">
    <property type="entry name" value="CRAL-TRIO_dom"/>
</dbReference>
<proteinExistence type="predicted"/>
<gene>
    <name evidence="3" type="ORF">PECAL_5P07230</name>
</gene>
<dbReference type="SUPFAM" id="SSF52087">
    <property type="entry name" value="CRAL/TRIO domain"/>
    <property type="match status" value="1"/>
</dbReference>
<dbReference type="Pfam" id="PF00650">
    <property type="entry name" value="CRAL_TRIO"/>
    <property type="match status" value="1"/>
</dbReference>
<evidence type="ECO:0000256" key="1">
    <source>
        <dbReference type="SAM" id="MobiDB-lite"/>
    </source>
</evidence>
<sequence length="298" mass="33713">MRLCILLAPVAGLRFARRVRFWKGPKTPPVRPAPAAAGSEAASHGRSATPLELERIQTARSRIDDAWVAQRSDRELLPFARACSTADQLATRLRDTAAWRREWARTEEDWSFDTFFTSRKDAFYRDIELEGEMMEWLGGESDPPCTSKEGASLLLLRPARYKLGTVAKEDWLRLIAWHGARATSEWPSDNDTDKPGHGAVAIIVDRTCSGVRNQDPRLLRFLLPPLIRHYPASLHRAYVGPVNYVFYGIWAVATLILPRRVAGRFMLLRGSDWKAQLRRELGPEVSARLPENLREGDG</sequence>
<dbReference type="EMBL" id="CAKKNE010000005">
    <property type="protein sequence ID" value="CAH0376159.1"/>
    <property type="molecule type" value="Genomic_DNA"/>
</dbReference>
<evidence type="ECO:0000259" key="2">
    <source>
        <dbReference type="PROSITE" id="PS50191"/>
    </source>
</evidence>
<name>A0A8J2SZJ2_9STRA</name>
<dbReference type="Gene3D" id="3.40.525.10">
    <property type="entry name" value="CRAL-TRIO lipid binding domain"/>
    <property type="match status" value="1"/>
</dbReference>
<dbReference type="AlphaFoldDB" id="A0A8J2SZJ2"/>
<keyword evidence="4" id="KW-1185">Reference proteome</keyword>
<dbReference type="Proteomes" id="UP000789595">
    <property type="component" value="Unassembled WGS sequence"/>
</dbReference>
<feature type="region of interest" description="Disordered" evidence="1">
    <location>
        <begin position="26"/>
        <end position="50"/>
    </location>
</feature>
<protein>
    <recommendedName>
        <fullName evidence="2">CRAL-TRIO domain-containing protein</fullName>
    </recommendedName>
</protein>
<dbReference type="InterPro" id="IPR036865">
    <property type="entry name" value="CRAL-TRIO_dom_sf"/>
</dbReference>
<evidence type="ECO:0000313" key="4">
    <source>
        <dbReference type="Proteomes" id="UP000789595"/>
    </source>
</evidence>
<comment type="caution">
    <text evidence="3">The sequence shown here is derived from an EMBL/GenBank/DDBJ whole genome shotgun (WGS) entry which is preliminary data.</text>
</comment>